<dbReference type="PROSITE" id="PS00108">
    <property type="entry name" value="PROTEIN_KINASE_ST"/>
    <property type="match status" value="1"/>
</dbReference>
<dbReference type="PROSITE" id="PS50005">
    <property type="entry name" value="TPR"/>
    <property type="match status" value="1"/>
</dbReference>
<evidence type="ECO:0000256" key="2">
    <source>
        <dbReference type="ARBA" id="ARBA00022741"/>
    </source>
</evidence>
<keyword evidence="5" id="KW-0802">TPR repeat</keyword>
<keyword evidence="11" id="KW-1185">Reference proteome</keyword>
<dbReference type="InterPro" id="IPR011009">
    <property type="entry name" value="Kinase-like_dom_sf"/>
</dbReference>
<evidence type="ECO:0000256" key="4">
    <source>
        <dbReference type="ARBA" id="ARBA00022840"/>
    </source>
</evidence>
<protein>
    <submittedName>
        <fullName evidence="10">Protein kinase</fullName>
    </submittedName>
</protein>
<feature type="binding site" evidence="6">
    <location>
        <position position="102"/>
    </location>
    <ligand>
        <name>ATP</name>
        <dbReference type="ChEBI" id="CHEBI:30616"/>
    </ligand>
</feature>
<keyword evidence="1" id="KW-0808">Transferase</keyword>
<dbReference type="Gene3D" id="1.25.40.10">
    <property type="entry name" value="Tetratricopeptide repeat domain"/>
    <property type="match status" value="2"/>
</dbReference>
<gene>
    <name evidence="10" type="ORF">J3U87_25090</name>
</gene>
<dbReference type="Pfam" id="PF00069">
    <property type="entry name" value="Pkinase"/>
    <property type="match status" value="1"/>
</dbReference>
<dbReference type="Proteomes" id="UP000663929">
    <property type="component" value="Chromosome"/>
</dbReference>
<evidence type="ECO:0000256" key="1">
    <source>
        <dbReference type="ARBA" id="ARBA00022679"/>
    </source>
</evidence>
<keyword evidence="2 6" id="KW-0547">Nucleotide-binding</keyword>
<evidence type="ECO:0000256" key="5">
    <source>
        <dbReference type="PROSITE-ProRule" id="PRU00339"/>
    </source>
</evidence>
<proteinExistence type="predicted"/>
<keyword evidence="3 10" id="KW-0418">Kinase</keyword>
<dbReference type="SMART" id="SM00028">
    <property type="entry name" value="TPR"/>
    <property type="match status" value="4"/>
</dbReference>
<dbReference type="CDD" id="cd14014">
    <property type="entry name" value="STKc_PknB_like"/>
    <property type="match status" value="1"/>
</dbReference>
<feature type="domain" description="Protein kinase" evidence="9">
    <location>
        <begin position="72"/>
        <end position="364"/>
    </location>
</feature>
<keyword evidence="8" id="KW-1133">Transmembrane helix</keyword>
<sequence>MDPQRWQRIKAIALEAQRRSDTDRRGFLVDACGDDSDLLREVETYLHTAPEDLPEYAPGLEGDLEGTRLGDYRLVERLGAGGMGVVYRAIREGDFDHEVAVKLLRPGLHQDHVQRFEKERRILAQLEHPHVARLLGGGQTDHGHPYFTMELVIGTPVDRFCNRHRWDLTRRLRLFAKICRAVSYAHRNLIIHRDIKPSNILVTEGGDPKLVDFGIAGLLDDSGHPSETLTQPGGRPMTPEYASPEQVRGERLTTATDLWSLGVVLYRLLTGRGPFQFPSRQPEVVGVILREQRPTKPSQVVKISPTRQRDATEPAFHIGPTSPKELSRHLRGDLDCILLKALAYDPAERYESCEQFAEDIERYLDGYPVRARQWATLYLMTKFLRRYRVPVAVLSLAVGAITTAAVVAFDAEKRADFRRGQAEALVGFMLGDLKDKLDTVGRLDLLEDVTDQAQSFFATLPHDVSGETAAQQVRSLLAIGEIRLKRGNPKGALESFGEALSRAEVAVLHHPNDQTHQTHLAHSHYWLGEVHFLDGRLDLATHHFQGYQEVADAMRARHPDSDYWRLEASYAHNNLGAIHRESGDIARAMSAFAHSVRLKRELLRGAPDDASLQLDLADSLTWYAETAWEQFALARALDLRREAKAIYERLVTNQPENIPLAIYLAESCQFVARSLVFQGKADEAVVLSRRGLDLAANLVTHDPANADWREARALAQLNLATTLLAGGHLEEADAQSLGALEAMQDLASKHPDFARWSLPLAAAYNGRAKVLMALGAWDRALSAAREAERQFPDPSPPSASGVAAVLLQARIAKHLGKEQVAQPLLKRVLALTDDHYLQRFPYAMLRAKALVLMGDSGQAQPLLDRLAESGVNHPDLRDLVTHHLSETRPPAGAVTPDP</sequence>
<evidence type="ECO:0000313" key="10">
    <source>
        <dbReference type="EMBL" id="QTD48872.1"/>
    </source>
</evidence>
<dbReference type="PROSITE" id="PS50011">
    <property type="entry name" value="PROTEIN_KINASE_DOM"/>
    <property type="match status" value="1"/>
</dbReference>
<dbReference type="GO" id="GO:0004674">
    <property type="term" value="F:protein serine/threonine kinase activity"/>
    <property type="evidence" value="ECO:0007669"/>
    <property type="project" value="TreeGrafter"/>
</dbReference>
<dbReference type="InterPro" id="IPR019734">
    <property type="entry name" value="TPR_rpt"/>
</dbReference>
<feature type="repeat" description="TPR" evidence="5">
    <location>
        <begin position="569"/>
        <end position="602"/>
    </location>
</feature>
<keyword evidence="8" id="KW-0472">Membrane</keyword>
<name>A0A8A4TI89_SULCO</name>
<dbReference type="InterPro" id="IPR011990">
    <property type="entry name" value="TPR-like_helical_dom_sf"/>
</dbReference>
<evidence type="ECO:0000313" key="11">
    <source>
        <dbReference type="Proteomes" id="UP000663929"/>
    </source>
</evidence>
<dbReference type="RefSeq" id="WP_237378522.1">
    <property type="nucleotide sequence ID" value="NZ_CP071793.1"/>
</dbReference>
<dbReference type="GO" id="GO:0005524">
    <property type="term" value="F:ATP binding"/>
    <property type="evidence" value="ECO:0007669"/>
    <property type="project" value="UniProtKB-UniRule"/>
</dbReference>
<dbReference type="EMBL" id="CP071793">
    <property type="protein sequence ID" value="QTD48872.1"/>
    <property type="molecule type" value="Genomic_DNA"/>
</dbReference>
<dbReference type="InterPro" id="IPR008271">
    <property type="entry name" value="Ser/Thr_kinase_AS"/>
</dbReference>
<dbReference type="AlphaFoldDB" id="A0A8A4TI89"/>
<organism evidence="10 11">
    <name type="scientific">Sulfidibacter corallicola</name>
    <dbReference type="NCBI Taxonomy" id="2818388"/>
    <lineage>
        <taxon>Bacteria</taxon>
        <taxon>Pseudomonadati</taxon>
        <taxon>Acidobacteriota</taxon>
        <taxon>Holophagae</taxon>
        <taxon>Acanthopleuribacterales</taxon>
        <taxon>Acanthopleuribacteraceae</taxon>
        <taxon>Sulfidibacter</taxon>
    </lineage>
</organism>
<dbReference type="Gene3D" id="1.10.510.10">
    <property type="entry name" value="Transferase(Phosphotransferase) domain 1"/>
    <property type="match status" value="1"/>
</dbReference>
<dbReference type="InterPro" id="IPR000719">
    <property type="entry name" value="Prot_kinase_dom"/>
</dbReference>
<keyword evidence="8" id="KW-0812">Transmembrane</keyword>
<evidence type="ECO:0000256" key="3">
    <source>
        <dbReference type="ARBA" id="ARBA00022777"/>
    </source>
</evidence>
<dbReference type="KEGG" id="scor:J3U87_25090"/>
<dbReference type="SMART" id="SM00220">
    <property type="entry name" value="S_TKc"/>
    <property type="match status" value="1"/>
</dbReference>
<feature type="transmembrane region" description="Helical" evidence="8">
    <location>
        <begin position="389"/>
        <end position="409"/>
    </location>
</feature>
<accession>A0A8A4TI89</accession>
<evidence type="ECO:0000256" key="8">
    <source>
        <dbReference type="SAM" id="Phobius"/>
    </source>
</evidence>
<dbReference type="PANTHER" id="PTHR43289:SF34">
    <property type="entry name" value="SERINE_THREONINE-PROTEIN KINASE YBDM-RELATED"/>
    <property type="match status" value="1"/>
</dbReference>
<dbReference type="PROSITE" id="PS00107">
    <property type="entry name" value="PROTEIN_KINASE_ATP"/>
    <property type="match status" value="1"/>
</dbReference>
<reference evidence="10" key="1">
    <citation type="submission" date="2021-03" db="EMBL/GenBank/DDBJ databases">
        <title>Acanthopleuribacteraceae sp. M133.</title>
        <authorList>
            <person name="Wang G."/>
        </authorList>
    </citation>
    <scope>NUCLEOTIDE SEQUENCE</scope>
    <source>
        <strain evidence="10">M133</strain>
    </source>
</reference>
<dbReference type="PANTHER" id="PTHR43289">
    <property type="entry name" value="MITOGEN-ACTIVATED PROTEIN KINASE KINASE KINASE 20-RELATED"/>
    <property type="match status" value="1"/>
</dbReference>
<feature type="region of interest" description="Disordered" evidence="7">
    <location>
        <begin position="222"/>
        <end position="242"/>
    </location>
</feature>
<evidence type="ECO:0000256" key="6">
    <source>
        <dbReference type="PROSITE-ProRule" id="PRU10141"/>
    </source>
</evidence>
<dbReference type="SUPFAM" id="SSF56112">
    <property type="entry name" value="Protein kinase-like (PK-like)"/>
    <property type="match status" value="1"/>
</dbReference>
<evidence type="ECO:0000259" key="9">
    <source>
        <dbReference type="PROSITE" id="PS50011"/>
    </source>
</evidence>
<dbReference type="SUPFAM" id="SSF48452">
    <property type="entry name" value="TPR-like"/>
    <property type="match status" value="3"/>
</dbReference>
<keyword evidence="4 6" id="KW-0067">ATP-binding</keyword>
<dbReference type="Gene3D" id="3.30.200.20">
    <property type="entry name" value="Phosphorylase Kinase, domain 1"/>
    <property type="match status" value="1"/>
</dbReference>
<evidence type="ECO:0000256" key="7">
    <source>
        <dbReference type="SAM" id="MobiDB-lite"/>
    </source>
</evidence>
<dbReference type="InterPro" id="IPR017441">
    <property type="entry name" value="Protein_kinase_ATP_BS"/>
</dbReference>